<organism evidence="8 9">
    <name type="scientific">Marinibactrum halimedae</name>
    <dbReference type="NCBI Taxonomy" id="1444977"/>
    <lineage>
        <taxon>Bacteria</taxon>
        <taxon>Pseudomonadati</taxon>
        <taxon>Pseudomonadota</taxon>
        <taxon>Gammaproteobacteria</taxon>
        <taxon>Cellvibrionales</taxon>
        <taxon>Cellvibrionaceae</taxon>
        <taxon>Marinibactrum</taxon>
    </lineage>
</organism>
<reference evidence="8 9" key="1">
    <citation type="journal article" date="2014" name="Int. J. Syst. Evol. Microbiol.">
        <title>Complete genome sequence of Corynebacterium casei LMG S-19264T (=DSM 44701T), isolated from a smear-ripened cheese.</title>
        <authorList>
            <consortium name="US DOE Joint Genome Institute (JGI-PGF)"/>
            <person name="Walter F."/>
            <person name="Albersmeier A."/>
            <person name="Kalinowski J."/>
            <person name="Ruckert C."/>
        </authorList>
    </citation>
    <scope>NUCLEOTIDE SEQUENCE [LARGE SCALE GENOMIC DNA]</scope>
    <source>
        <strain evidence="8 9">NBRC 110095</strain>
    </source>
</reference>
<evidence type="ECO:0000256" key="4">
    <source>
        <dbReference type="HAMAP-Rule" id="MF_01914"/>
    </source>
</evidence>
<dbReference type="InterPro" id="IPR005653">
    <property type="entry name" value="OstA-like_N"/>
</dbReference>
<sequence>MRIQSQSNPANQRINTSITMKTTLNVLFTTAIVTAMLFCSSWSLALPEDRFQQIEVVADRSRASKLKGVTVLIGNVEIIQGSMKIMADKVTIEQGESGPKNIIAVGEPAKFEQRPKPQKGKIFGEASTIHYYVDKETLKLIKHANVKQDGSSMTSETIEYDMRDSVVIANRGPTVTTPSDEQVPEPKDNRVRIIIPPQQTAPTEASTNAPTNSTNSSNIPSDQSIDSDTDTQ</sequence>
<comment type="function">
    <text evidence="4">Involved in the assembly of lipopolysaccharide (LPS). Required for the translocation of LPS from the inner membrane to the outer membrane. May form a bridge between the inner membrane and the outer membrane, via interactions with LptC and LptD, thereby facilitating LPS transfer across the periplasm.</text>
</comment>
<dbReference type="RefSeq" id="WP_232592076.1">
    <property type="nucleotide sequence ID" value="NZ_BSPD01000030.1"/>
</dbReference>
<dbReference type="GO" id="GO:0030288">
    <property type="term" value="C:outer membrane-bounded periplasmic space"/>
    <property type="evidence" value="ECO:0007669"/>
    <property type="project" value="TreeGrafter"/>
</dbReference>
<keyword evidence="9" id="KW-1185">Reference proteome</keyword>
<evidence type="ECO:0000256" key="3">
    <source>
        <dbReference type="ARBA" id="ARBA00022764"/>
    </source>
</evidence>
<name>A0AA37T8M9_9GAMM</name>
<gene>
    <name evidence="4" type="primary">lptA</name>
    <name evidence="8" type="ORF">GCM10007877_11340</name>
</gene>
<evidence type="ECO:0000256" key="2">
    <source>
        <dbReference type="ARBA" id="ARBA00022729"/>
    </source>
</evidence>
<feature type="domain" description="Organic solvent tolerance-like N-terminal" evidence="7">
    <location>
        <begin position="55"/>
        <end position="164"/>
    </location>
</feature>
<dbReference type="PANTHER" id="PTHR36504:SF1">
    <property type="entry name" value="LIPOPOLYSACCHARIDE EXPORT SYSTEM PROTEIN LPTA"/>
    <property type="match status" value="1"/>
</dbReference>
<dbReference type="Gene3D" id="2.60.450.10">
    <property type="entry name" value="Lipopolysaccharide (LPS) transport protein A like domain"/>
    <property type="match status" value="1"/>
</dbReference>
<keyword evidence="1 4" id="KW-0813">Transport</keyword>
<evidence type="ECO:0000256" key="1">
    <source>
        <dbReference type="ARBA" id="ARBA00022448"/>
    </source>
</evidence>
<feature type="compositionally biased region" description="Low complexity" evidence="5">
    <location>
        <begin position="203"/>
        <end position="224"/>
    </location>
</feature>
<proteinExistence type="inferred from homology"/>
<comment type="subunit">
    <text evidence="4">Component of the lipopolysaccharide transport and assembly complex.</text>
</comment>
<keyword evidence="6" id="KW-0812">Transmembrane</keyword>
<dbReference type="InterPro" id="IPR014340">
    <property type="entry name" value="LptA"/>
</dbReference>
<dbReference type="Proteomes" id="UP001156870">
    <property type="component" value="Unassembled WGS sequence"/>
</dbReference>
<evidence type="ECO:0000256" key="5">
    <source>
        <dbReference type="SAM" id="MobiDB-lite"/>
    </source>
</evidence>
<protein>
    <recommendedName>
        <fullName evidence="4">Lipopolysaccharide export system protein LptA</fullName>
    </recommendedName>
</protein>
<evidence type="ECO:0000259" key="7">
    <source>
        <dbReference type="Pfam" id="PF03968"/>
    </source>
</evidence>
<feature type="transmembrane region" description="Helical" evidence="6">
    <location>
        <begin position="23"/>
        <end position="45"/>
    </location>
</feature>
<accession>A0AA37T8M9</accession>
<dbReference type="NCBIfam" id="TIGR03002">
    <property type="entry name" value="outer_YhbN_LptA"/>
    <property type="match status" value="1"/>
</dbReference>
<feature type="region of interest" description="Disordered" evidence="5">
    <location>
        <begin position="171"/>
        <end position="232"/>
    </location>
</feature>
<comment type="caution">
    <text evidence="8">The sequence shown here is derived from an EMBL/GenBank/DDBJ whole genome shotgun (WGS) entry which is preliminary data.</text>
</comment>
<dbReference type="GO" id="GO:0043165">
    <property type="term" value="P:Gram-negative-bacterium-type cell outer membrane assembly"/>
    <property type="evidence" value="ECO:0007669"/>
    <property type="project" value="UniProtKB-UniRule"/>
</dbReference>
<dbReference type="AlphaFoldDB" id="A0AA37T8M9"/>
<dbReference type="Pfam" id="PF03968">
    <property type="entry name" value="LptD_N"/>
    <property type="match status" value="1"/>
</dbReference>
<comment type="similarity">
    <text evidence="4">Belongs to the LptA family.</text>
</comment>
<dbReference type="InterPro" id="IPR052037">
    <property type="entry name" value="LPS_export_LptA"/>
</dbReference>
<evidence type="ECO:0000313" key="9">
    <source>
        <dbReference type="Proteomes" id="UP001156870"/>
    </source>
</evidence>
<keyword evidence="2" id="KW-0732">Signal</keyword>
<dbReference type="HAMAP" id="MF_01914">
    <property type="entry name" value="LPS_assembly_LptA"/>
    <property type="match status" value="1"/>
</dbReference>
<keyword evidence="6" id="KW-1133">Transmembrane helix</keyword>
<dbReference type="GO" id="GO:0015920">
    <property type="term" value="P:lipopolysaccharide transport"/>
    <property type="evidence" value="ECO:0007669"/>
    <property type="project" value="UniProtKB-UniRule"/>
</dbReference>
<evidence type="ECO:0000313" key="8">
    <source>
        <dbReference type="EMBL" id="GLS25420.1"/>
    </source>
</evidence>
<dbReference type="PANTHER" id="PTHR36504">
    <property type="entry name" value="LIPOPOLYSACCHARIDE EXPORT SYSTEM PROTEIN LPTA"/>
    <property type="match status" value="1"/>
</dbReference>
<dbReference type="EMBL" id="BSPD01000030">
    <property type="protein sequence ID" value="GLS25420.1"/>
    <property type="molecule type" value="Genomic_DNA"/>
</dbReference>
<comment type="subcellular location">
    <subcellularLocation>
        <location evidence="4">Periplasm</location>
    </subcellularLocation>
</comment>
<dbReference type="GO" id="GO:0017089">
    <property type="term" value="F:glycolipid transfer activity"/>
    <property type="evidence" value="ECO:0007669"/>
    <property type="project" value="TreeGrafter"/>
</dbReference>
<dbReference type="GO" id="GO:0009279">
    <property type="term" value="C:cell outer membrane"/>
    <property type="evidence" value="ECO:0007669"/>
    <property type="project" value="TreeGrafter"/>
</dbReference>
<evidence type="ECO:0000256" key="6">
    <source>
        <dbReference type="SAM" id="Phobius"/>
    </source>
</evidence>
<dbReference type="GO" id="GO:0001530">
    <property type="term" value="F:lipopolysaccharide binding"/>
    <property type="evidence" value="ECO:0007669"/>
    <property type="project" value="InterPro"/>
</dbReference>
<keyword evidence="3 4" id="KW-0574">Periplasm</keyword>
<keyword evidence="6" id="KW-0472">Membrane</keyword>